<protein>
    <submittedName>
        <fullName evidence="2">Disintegrin and metalloproteinase domain-containing protein 5 isoform X1</fullName>
    </submittedName>
</protein>
<keyword evidence="2" id="KW-0645">Protease</keyword>
<keyword evidence="2" id="KW-0378">Hydrolase</keyword>
<keyword evidence="1" id="KW-1185">Reference proteome</keyword>
<dbReference type="RefSeq" id="XP_074209685.1">
    <property type="nucleotide sequence ID" value="XM_074353584.1"/>
</dbReference>
<accession>A0AC58PI27</accession>
<dbReference type="Proteomes" id="UP001732780">
    <property type="component" value="Chromosome 26"/>
</dbReference>
<evidence type="ECO:0000313" key="1">
    <source>
        <dbReference type="Proteomes" id="UP001732780"/>
    </source>
</evidence>
<organism evidence="1 2">
    <name type="scientific">Camelus bactrianus</name>
    <name type="common">Bactrian camel</name>
    <dbReference type="NCBI Taxonomy" id="9837"/>
    <lineage>
        <taxon>Eukaryota</taxon>
        <taxon>Metazoa</taxon>
        <taxon>Chordata</taxon>
        <taxon>Craniata</taxon>
        <taxon>Vertebrata</taxon>
        <taxon>Euteleostomi</taxon>
        <taxon>Mammalia</taxon>
        <taxon>Eutheria</taxon>
        <taxon>Laurasiatheria</taxon>
        <taxon>Artiodactyla</taxon>
        <taxon>Tylopoda</taxon>
        <taxon>Camelidae</taxon>
        <taxon>Camelus</taxon>
    </lineage>
</organism>
<proteinExistence type="predicted"/>
<keyword evidence="2" id="KW-0482">Metalloprotease</keyword>
<evidence type="ECO:0000313" key="2">
    <source>
        <dbReference type="RefSeq" id="XP_074209685.1"/>
    </source>
</evidence>
<name>A0AC58PI27_CAMBA</name>
<reference evidence="2" key="1">
    <citation type="submission" date="2025-08" db="UniProtKB">
        <authorList>
            <consortium name="RefSeq"/>
        </authorList>
    </citation>
    <scope>IDENTIFICATION</scope>
    <source>
        <tissue evidence="2">Blood</tissue>
    </source>
</reference>
<gene>
    <name evidence="2" type="primary">LOC105071530</name>
</gene>
<sequence>MVCNQPGGSLLAVSNLSIFYLCSFSSLQVESTSKIAGLSKRYKQSRRQAPSPGTVARHRLIREFRTANSAASPPLTRNRMCVSLLSSLEPHPPARRDAHSPPEAAESRGAAASFQRFLAPQPAPSPPARGASTRPNAPTAAWYWATGLQVSGAMFLLLVLLAGLGGLHAGPNPHKTFLQTTVPEKISSPEAIKDPENNVAYIITVEGKPYFVHLKKQSFLSSAFVVYYDKDDHQHSQPLLDQMDCSYHGYVAGFPNSLVSLNTCSGLRGILQFKNVSYGIEPMEAVSGFMHMIYEEKNDDSNIPLLWENDTYSYRRNSEYPVRKGSERPQYFKLFPQYLEMYIVVDKNMFDFMGSDIKAVTQKVIQIIGFVNSMLTQLKLTVRISAIEIWSKKNKISTIGNPNYILYKFLEWKYKSVTRPHHTAYLFAFKKHPTFIGATYPGKICNENYAGGVVLYPEGLSLESYSISVVQLLGLNMGLSFDNTEICHCSGDVCIMSSEAVHSAGVKDFSTCSLDDFKYFASHSGLECLRNIFPEKPAYKQGTVCGNGILEAGEECDCGTLQDCTHMKCCDPRTCRKKKRELVCGSGECCTTRCVLKPPGTVCREPVDECDFREYCSGTRPHCGVDTYARNGEICSGGSSFCFGGRCRSYTAQCKRLLGRGARGGPFACFDEINTRADKFGNCGRGFCDFRHALCGKLVCAWPHKAIVTHPNLSVIYTHVRGEICTSTFLHTDKPVKGTMTTIDRPEERDETFVEDGSMCGPYMFCLKFLCVEAKYQMNLRACNSDIDCHKNGTCNNFNHCQCKEGFMPPNCLPKEGEFGSIDDGHVIKSGKGYLEERSLTGTKHRFQLILYLSLPVLLITTAVIIKRNKIRQLCDRGETESETYVFFCLITLNQSQKNALHLIRNNLRL</sequence>